<keyword evidence="5" id="KW-0862">Zinc</keyword>
<dbReference type="PROSITE" id="PS00028">
    <property type="entry name" value="ZINC_FINGER_C2H2_1"/>
    <property type="match status" value="2"/>
</dbReference>
<keyword evidence="11" id="KW-1185">Reference proteome</keyword>
<dbReference type="Proteomes" id="UP000198287">
    <property type="component" value="Unassembled WGS sequence"/>
</dbReference>
<dbReference type="GO" id="GO:0005634">
    <property type="term" value="C:nucleus"/>
    <property type="evidence" value="ECO:0007669"/>
    <property type="project" value="UniProtKB-SubCell"/>
</dbReference>
<dbReference type="InterPro" id="IPR050331">
    <property type="entry name" value="Zinc_finger"/>
</dbReference>
<dbReference type="SMART" id="SM00355">
    <property type="entry name" value="ZnF_C2H2"/>
    <property type="match status" value="4"/>
</dbReference>
<feature type="region of interest" description="Disordered" evidence="8">
    <location>
        <begin position="727"/>
        <end position="746"/>
    </location>
</feature>
<dbReference type="OrthoDB" id="3437960at2759"/>
<dbReference type="GO" id="GO:0010468">
    <property type="term" value="P:regulation of gene expression"/>
    <property type="evidence" value="ECO:0007669"/>
    <property type="project" value="TreeGrafter"/>
</dbReference>
<keyword evidence="2" id="KW-0479">Metal-binding</keyword>
<feature type="domain" description="C2H2-type" evidence="9">
    <location>
        <begin position="779"/>
        <end position="808"/>
    </location>
</feature>
<dbReference type="SUPFAM" id="SSF57667">
    <property type="entry name" value="beta-beta-alpha zinc fingers"/>
    <property type="match status" value="2"/>
</dbReference>
<feature type="region of interest" description="Disordered" evidence="8">
    <location>
        <begin position="360"/>
        <end position="385"/>
    </location>
</feature>
<keyword evidence="6" id="KW-0539">Nucleus</keyword>
<dbReference type="SMART" id="SM01017">
    <property type="entry name" value="Arrestin_C"/>
    <property type="match status" value="1"/>
</dbReference>
<name>A0A226DMF5_FOLCA</name>
<evidence type="ECO:0000256" key="1">
    <source>
        <dbReference type="ARBA" id="ARBA00004123"/>
    </source>
</evidence>
<protein>
    <submittedName>
        <fullName evidence="10">Oocyte zinc finger protein XlCOF26</fullName>
    </submittedName>
</protein>
<evidence type="ECO:0000256" key="6">
    <source>
        <dbReference type="ARBA" id="ARBA00023242"/>
    </source>
</evidence>
<feature type="domain" description="C2H2-type" evidence="9">
    <location>
        <begin position="878"/>
        <end position="906"/>
    </location>
</feature>
<dbReference type="PANTHER" id="PTHR16515">
    <property type="entry name" value="PR DOMAIN ZINC FINGER PROTEIN"/>
    <property type="match status" value="1"/>
</dbReference>
<feature type="domain" description="C2H2-type" evidence="9">
    <location>
        <begin position="809"/>
        <end position="836"/>
    </location>
</feature>
<dbReference type="Gene3D" id="3.30.160.60">
    <property type="entry name" value="Classic Zinc Finger"/>
    <property type="match status" value="2"/>
</dbReference>
<dbReference type="InterPro" id="IPR011022">
    <property type="entry name" value="Arrestin_C-like"/>
</dbReference>
<evidence type="ECO:0000313" key="11">
    <source>
        <dbReference type="Proteomes" id="UP000198287"/>
    </source>
</evidence>
<feature type="compositionally biased region" description="Low complexity" evidence="8">
    <location>
        <begin position="64"/>
        <end position="77"/>
    </location>
</feature>
<dbReference type="SUPFAM" id="SSF81296">
    <property type="entry name" value="E set domains"/>
    <property type="match status" value="1"/>
</dbReference>
<comment type="subcellular location">
    <subcellularLocation>
        <location evidence="1">Nucleus</location>
    </subcellularLocation>
</comment>
<evidence type="ECO:0000256" key="8">
    <source>
        <dbReference type="SAM" id="MobiDB-lite"/>
    </source>
</evidence>
<gene>
    <name evidence="10" type="ORF">Fcan01_20324</name>
</gene>
<evidence type="ECO:0000256" key="5">
    <source>
        <dbReference type="ARBA" id="ARBA00022833"/>
    </source>
</evidence>
<keyword evidence="3" id="KW-0677">Repeat</keyword>
<evidence type="ECO:0000256" key="4">
    <source>
        <dbReference type="ARBA" id="ARBA00022771"/>
    </source>
</evidence>
<dbReference type="PANTHER" id="PTHR16515:SF66">
    <property type="entry name" value="C2H2-TYPE DOMAIN-CONTAINING PROTEIN"/>
    <property type="match status" value="1"/>
</dbReference>
<keyword evidence="4 7" id="KW-0863">Zinc-finger</keyword>
<evidence type="ECO:0000256" key="7">
    <source>
        <dbReference type="PROSITE-ProRule" id="PRU00042"/>
    </source>
</evidence>
<sequence>MVPIHIGTSVFSDLADFEEVSLAYKSQLQRSLSEQSLASWASSDITFSSCWSLMDGSEGESGDDSISVASSSRPPSYNSEWKFAPLETHDFVSIPRASRADIPFELDLPETLWSTFIGGLGYTVYRVVFVGRPNSPLFFKESFLDVREIVIIGLANPTADVFMAQFNDVKEFVTKSGELAKLSVSMDKTYASPGDTVPFSVNIENGLRLPLGSVKMVFQQNVSYLFGSMGLAQLFSRQMKDQEVIILVHKVGPLIPPGPRRNISWNCTFQVPHTVPTNMGADGCKFIKLSYCIIVTVAKFVNLQIIVPIHIGTSVFSDPSDFEEVSLAYKSQLQRSLSEQSLASWATSDMTSSSCWSLMDGTESESGDDSISVVSTSSSTRPPSYNSDWKFSPIETPAKRGGCNSHRHHHQSPHIPASKMTLESHRWRLHPYFCTRPTIVEPKIWEYATPKLGCGRHLGASNNNLKMLVDLSSSAEIEWKSLNYLSSCKKCWSCLTTNGDDKSSPTISSRGGDKVLEHVLRREPTFRHILLLLTTCKNEFHLDMDDFFQNCCVPCAEIFQDLVLLQEQLQKVDAKICTYFEMLKDKRKNKSMASSSPVSNSLIDGFEWTQAGQNDNEDKLGRDDDDEVQRVVLEEVDIKEEEETCDKEEFMLGLIKYAIEEDEDRDVEMGDESEPEIEPNLDFDPLDFSNENSLLNDDEKINTDAEIASSTTCPRKSRRRLGRINPSVNRNNITCPPPPGKSIPPTSNSPVGIVLVGHELLICKVPLDRNNLPCKITLYPCTVGECRAEFYAKKDLVRHTVTHTDAHPFSCEKCDATFRRQDSVITHVRYSCKYGPQLDRKKQNSVHHKEIKCELCGKTFAGSLQDHKNRVHLKVQRFSCHYCGIKFYHKNDLRKHFQGQHENKGEAEMGFDEFVKVSTLAGKTRGASK</sequence>
<dbReference type="InterPro" id="IPR014756">
    <property type="entry name" value="Ig_E-set"/>
</dbReference>
<dbReference type="InterPro" id="IPR014752">
    <property type="entry name" value="Arrestin-like_C"/>
</dbReference>
<dbReference type="Pfam" id="PF02752">
    <property type="entry name" value="Arrestin_C"/>
    <property type="match status" value="1"/>
</dbReference>
<dbReference type="GO" id="GO:0008270">
    <property type="term" value="F:zinc ion binding"/>
    <property type="evidence" value="ECO:0007669"/>
    <property type="project" value="UniProtKB-KW"/>
</dbReference>
<accession>A0A226DMF5</accession>
<dbReference type="InterPro" id="IPR036236">
    <property type="entry name" value="Znf_C2H2_sf"/>
</dbReference>
<evidence type="ECO:0000259" key="9">
    <source>
        <dbReference type="PROSITE" id="PS50157"/>
    </source>
</evidence>
<dbReference type="EMBL" id="LNIX01000018">
    <property type="protein sequence ID" value="OXA45406.1"/>
    <property type="molecule type" value="Genomic_DNA"/>
</dbReference>
<organism evidence="10 11">
    <name type="scientific">Folsomia candida</name>
    <name type="common">Springtail</name>
    <dbReference type="NCBI Taxonomy" id="158441"/>
    <lineage>
        <taxon>Eukaryota</taxon>
        <taxon>Metazoa</taxon>
        <taxon>Ecdysozoa</taxon>
        <taxon>Arthropoda</taxon>
        <taxon>Hexapoda</taxon>
        <taxon>Collembola</taxon>
        <taxon>Entomobryomorpha</taxon>
        <taxon>Isotomoidea</taxon>
        <taxon>Isotomidae</taxon>
        <taxon>Proisotominae</taxon>
        <taxon>Folsomia</taxon>
    </lineage>
</organism>
<dbReference type="InterPro" id="IPR013087">
    <property type="entry name" value="Znf_C2H2_type"/>
</dbReference>
<evidence type="ECO:0000256" key="3">
    <source>
        <dbReference type="ARBA" id="ARBA00022737"/>
    </source>
</evidence>
<reference evidence="10 11" key="1">
    <citation type="submission" date="2015-12" db="EMBL/GenBank/DDBJ databases">
        <title>The genome of Folsomia candida.</title>
        <authorList>
            <person name="Faddeeva A."/>
            <person name="Derks M.F."/>
            <person name="Anvar Y."/>
            <person name="Smit S."/>
            <person name="Van Straalen N."/>
            <person name="Roelofs D."/>
        </authorList>
    </citation>
    <scope>NUCLEOTIDE SEQUENCE [LARGE SCALE GENOMIC DNA]</scope>
    <source>
        <strain evidence="10 11">VU population</strain>
        <tissue evidence="10">Whole body</tissue>
    </source>
</reference>
<comment type="caution">
    <text evidence="10">The sequence shown here is derived from an EMBL/GenBank/DDBJ whole genome shotgun (WGS) entry which is preliminary data.</text>
</comment>
<feature type="compositionally biased region" description="Low complexity" evidence="8">
    <location>
        <begin position="369"/>
        <end position="385"/>
    </location>
</feature>
<evidence type="ECO:0000256" key="2">
    <source>
        <dbReference type="ARBA" id="ARBA00022723"/>
    </source>
</evidence>
<dbReference type="Gene3D" id="2.60.40.640">
    <property type="match status" value="1"/>
</dbReference>
<feature type="region of interest" description="Disordered" evidence="8">
    <location>
        <begin position="58"/>
        <end position="77"/>
    </location>
</feature>
<evidence type="ECO:0000313" key="10">
    <source>
        <dbReference type="EMBL" id="OXA45406.1"/>
    </source>
</evidence>
<dbReference type="PROSITE" id="PS50157">
    <property type="entry name" value="ZINC_FINGER_C2H2_2"/>
    <property type="match status" value="3"/>
</dbReference>
<proteinExistence type="predicted"/>
<dbReference type="AlphaFoldDB" id="A0A226DMF5"/>